<dbReference type="GO" id="GO:0070573">
    <property type="term" value="F:metallodipeptidase activity"/>
    <property type="evidence" value="ECO:0007669"/>
    <property type="project" value="InterPro"/>
</dbReference>
<evidence type="ECO:0000256" key="1">
    <source>
        <dbReference type="RuleBase" id="RU341113"/>
    </source>
</evidence>
<keyword evidence="1" id="KW-0472">Membrane</keyword>
<evidence type="ECO:0000313" key="2">
    <source>
        <dbReference type="EMBL" id="CAD7222960.1"/>
    </source>
</evidence>
<comment type="subunit">
    <text evidence="1">Homodimer; disulfide-linked.</text>
</comment>
<dbReference type="PROSITE" id="PS51365">
    <property type="entry name" value="RENAL_DIPEPTIDASE_2"/>
    <property type="match status" value="1"/>
</dbReference>
<dbReference type="EC" id="3.4.13.19" evidence="1"/>
<dbReference type="PANTHER" id="PTHR10443:SF12">
    <property type="entry name" value="DIPEPTIDASE"/>
    <property type="match status" value="1"/>
</dbReference>
<comment type="catalytic activity">
    <reaction evidence="1">
        <text>an L-aminoacyl-L-amino acid + H2O = 2 an L-alpha-amino acid</text>
        <dbReference type="Rhea" id="RHEA:48940"/>
        <dbReference type="ChEBI" id="CHEBI:15377"/>
        <dbReference type="ChEBI" id="CHEBI:59869"/>
        <dbReference type="ChEBI" id="CHEBI:77460"/>
        <dbReference type="EC" id="3.4.13.19"/>
    </reaction>
</comment>
<sequence>MNNLSKMDFILFCFQLPQQTGYPETYQYQTNYCQKISGDCQRQQEEFVDYPPPPRAFQQYHHHHITNCSLHSDGGPPVAACASGTFPKLKARNHSRALNYAPGTVHYISDFESWVPEENAAVPVTPALSLRRQGTPCPQDTTCAVEEARKEMKAKHWLMIGIILCIGAGVVLTVGIPLAYKKYDEQVEKKIRRLLNEVPLIDGSNGVAWNIQSFHWYKLSAFNFSSDLRKLKPWNKSDFSHTDLLRLKEGQVGAQFWAAYAPCQSQFMNAVQITLEQIDIIRRFTEMYKDTLTFATSSSDIRKIHRSDASTRKIASLIGVLGGPSLGNSMAVLRSYYELGVRYLTLNHLCNTPWAEAERREDLREDPVQVDGLTHFGKLIVQEMNRLGMIVDVSGASEKTMHDVFDASTAPVIMSHSASKAVCDNPRNVGDQTLKALRDNGGIVMVPFYSRFVACQEKSTLSDVVAHINHIRSIIGTDHIGIGSYFDSGDSTPVGLEDVSKFPNLFEELWRQNWSEEDLKKLAGENFLRVFRKVEEESRNLQGTPVSEAQAPSEDVSIISLMANVTEVDPPNGSQPRFTRTRFLLQFISEVTRKHLVPSRYLFMRMVEDPN</sequence>
<reference evidence="2" key="1">
    <citation type="submission" date="2020-11" db="EMBL/GenBank/DDBJ databases">
        <authorList>
            <person name="Tran Van P."/>
        </authorList>
    </citation>
    <scope>NUCLEOTIDE SEQUENCE</scope>
</reference>
<keyword evidence="1" id="KW-0479">Metal-binding</keyword>
<keyword evidence="1" id="KW-0325">Glycoprotein</keyword>
<proteinExistence type="inferred from homology"/>
<name>A0A7R8W199_9CRUS</name>
<dbReference type="SUPFAM" id="SSF51556">
    <property type="entry name" value="Metallo-dependent hydrolases"/>
    <property type="match status" value="1"/>
</dbReference>
<accession>A0A7R8W199</accession>
<dbReference type="EMBL" id="OB660128">
    <property type="protein sequence ID" value="CAD7222960.1"/>
    <property type="molecule type" value="Genomic_DNA"/>
</dbReference>
<dbReference type="CDD" id="cd01301">
    <property type="entry name" value="rDP_like"/>
    <property type="match status" value="1"/>
</dbReference>
<dbReference type="AlphaFoldDB" id="A0A7R8W199"/>
<protein>
    <recommendedName>
        <fullName evidence="1">Dipeptidase</fullName>
        <ecNumber evidence="1">3.4.13.19</ecNumber>
    </recommendedName>
</protein>
<comment type="cofactor">
    <cofactor evidence="1">
        <name>Zn(2+)</name>
        <dbReference type="ChEBI" id="CHEBI:29105"/>
    </cofactor>
</comment>
<dbReference type="GO" id="GO:0046872">
    <property type="term" value="F:metal ion binding"/>
    <property type="evidence" value="ECO:0007669"/>
    <property type="project" value="UniProtKB-UniRule"/>
</dbReference>
<keyword evidence="1" id="KW-0336">GPI-anchor</keyword>
<dbReference type="OrthoDB" id="445695at2759"/>
<keyword evidence="1" id="KW-0449">Lipoprotein</keyword>
<keyword evidence="1" id="KW-0862">Zinc</keyword>
<dbReference type="GO" id="GO:0006508">
    <property type="term" value="P:proteolysis"/>
    <property type="evidence" value="ECO:0007669"/>
    <property type="project" value="UniProtKB-KW"/>
</dbReference>
<dbReference type="InterPro" id="IPR032466">
    <property type="entry name" value="Metal_Hydrolase"/>
</dbReference>
<keyword evidence="1" id="KW-0482">Metalloprotease</keyword>
<comment type="similarity">
    <text evidence="1">Belongs to the metallo-dependent hydrolases superfamily. Peptidase M19 family.</text>
</comment>
<dbReference type="Gene3D" id="3.20.20.140">
    <property type="entry name" value="Metal-dependent hydrolases"/>
    <property type="match status" value="1"/>
</dbReference>
<keyword evidence="1" id="KW-0645">Protease</keyword>
<organism evidence="2">
    <name type="scientific">Cyprideis torosa</name>
    <dbReference type="NCBI Taxonomy" id="163714"/>
    <lineage>
        <taxon>Eukaryota</taxon>
        <taxon>Metazoa</taxon>
        <taxon>Ecdysozoa</taxon>
        <taxon>Arthropoda</taxon>
        <taxon>Crustacea</taxon>
        <taxon>Oligostraca</taxon>
        <taxon>Ostracoda</taxon>
        <taxon>Podocopa</taxon>
        <taxon>Podocopida</taxon>
        <taxon>Cytherocopina</taxon>
        <taxon>Cytheroidea</taxon>
        <taxon>Cytherideidae</taxon>
        <taxon>Cyprideis</taxon>
    </lineage>
</organism>
<dbReference type="Pfam" id="PF01244">
    <property type="entry name" value="Peptidase_M19"/>
    <property type="match status" value="1"/>
</dbReference>
<dbReference type="GO" id="GO:0098552">
    <property type="term" value="C:side of membrane"/>
    <property type="evidence" value="ECO:0007669"/>
    <property type="project" value="UniProtKB-KW"/>
</dbReference>
<dbReference type="PANTHER" id="PTHR10443">
    <property type="entry name" value="MICROSOMAL DIPEPTIDASE"/>
    <property type="match status" value="1"/>
</dbReference>
<keyword evidence="1" id="KW-1015">Disulfide bond</keyword>
<keyword evidence="1" id="KW-0378">Hydrolase</keyword>
<keyword evidence="1" id="KW-0224">Dipeptidase</keyword>
<dbReference type="InterPro" id="IPR008257">
    <property type="entry name" value="Pept_M19"/>
</dbReference>
<gene>
    <name evidence="2" type="ORF">CTOB1V02_LOCUS956</name>
</gene>
<comment type="subcellular location">
    <subcellularLocation>
        <location evidence="1">Membrane</location>
        <topology evidence="1">Lipid-anchor</topology>
        <topology evidence="1">GPI-anchor</topology>
    </subcellularLocation>
</comment>